<dbReference type="Gene3D" id="3.30.420.10">
    <property type="entry name" value="Ribonuclease H-like superfamily/Ribonuclease H"/>
    <property type="match status" value="1"/>
</dbReference>
<dbReference type="InterPro" id="IPR041588">
    <property type="entry name" value="Integrase_H2C2"/>
</dbReference>
<dbReference type="AlphaFoldDB" id="A0A0C2GXB8"/>
<dbReference type="GO" id="GO:0003676">
    <property type="term" value="F:nucleic acid binding"/>
    <property type="evidence" value="ECO:0007669"/>
    <property type="project" value="InterPro"/>
</dbReference>
<dbReference type="Proteomes" id="UP000054047">
    <property type="component" value="Unassembled WGS sequence"/>
</dbReference>
<dbReference type="InterPro" id="IPR036397">
    <property type="entry name" value="RNaseH_sf"/>
</dbReference>
<keyword evidence="4" id="KW-1185">Reference proteome</keyword>
<accession>A0A0C2GXB8</accession>
<feature type="domain" description="Integrase catalytic" evidence="2">
    <location>
        <begin position="58"/>
        <end position="160"/>
    </location>
</feature>
<dbReference type="Pfam" id="PF17921">
    <property type="entry name" value="Integrase_H2C2"/>
    <property type="match status" value="1"/>
</dbReference>
<protein>
    <recommendedName>
        <fullName evidence="1">RNA-directed DNA polymerase</fullName>
        <ecNumber evidence="1">2.7.7.49</ecNumber>
    </recommendedName>
</protein>
<dbReference type="Gene3D" id="1.10.340.70">
    <property type="match status" value="1"/>
</dbReference>
<dbReference type="InterPro" id="IPR001584">
    <property type="entry name" value="Integrase_cat-core"/>
</dbReference>
<dbReference type="SUPFAM" id="SSF53098">
    <property type="entry name" value="Ribonuclease H-like"/>
    <property type="match status" value="1"/>
</dbReference>
<dbReference type="PROSITE" id="PS50994">
    <property type="entry name" value="INTEGRASE"/>
    <property type="match status" value="1"/>
</dbReference>
<organism evidence="3 4">
    <name type="scientific">Ancylostoma duodenale</name>
    <dbReference type="NCBI Taxonomy" id="51022"/>
    <lineage>
        <taxon>Eukaryota</taxon>
        <taxon>Metazoa</taxon>
        <taxon>Ecdysozoa</taxon>
        <taxon>Nematoda</taxon>
        <taxon>Chromadorea</taxon>
        <taxon>Rhabditida</taxon>
        <taxon>Rhabditina</taxon>
        <taxon>Rhabditomorpha</taxon>
        <taxon>Strongyloidea</taxon>
        <taxon>Ancylostomatidae</taxon>
        <taxon>Ancylostomatinae</taxon>
        <taxon>Ancylostoma</taxon>
    </lineage>
</organism>
<gene>
    <name evidence="3" type="ORF">ANCDUO_03497</name>
</gene>
<dbReference type="PANTHER" id="PTHR37984">
    <property type="entry name" value="PROTEIN CBG26694"/>
    <property type="match status" value="1"/>
</dbReference>
<reference evidence="3 4" key="1">
    <citation type="submission" date="2013-12" db="EMBL/GenBank/DDBJ databases">
        <title>Draft genome of the parsitic nematode Ancylostoma duodenale.</title>
        <authorList>
            <person name="Mitreva M."/>
        </authorList>
    </citation>
    <scope>NUCLEOTIDE SEQUENCE [LARGE SCALE GENOMIC DNA]</scope>
    <source>
        <strain evidence="3 4">Zhejiang</strain>
    </source>
</reference>
<dbReference type="InterPro" id="IPR012337">
    <property type="entry name" value="RNaseH-like_sf"/>
</dbReference>
<sequence length="160" mass="18040">MTLLHEGHPGINRMKALARSFVYWTNITKDIENFVRGCRSCQEATKSPVKTELHSWKIEDEPWSRIHVDFAGPVDGKTYLVAVDSYSKWPEIIEMTTTSSTATIRQITRLFAQSDNPYTLVSDNGTQFTSKEFADFCATNGIQHMRSPPSHPQSNGQADS</sequence>
<proteinExistence type="predicted"/>
<dbReference type="Pfam" id="PF00665">
    <property type="entry name" value="rve"/>
    <property type="match status" value="1"/>
</dbReference>
<evidence type="ECO:0000259" key="2">
    <source>
        <dbReference type="PROSITE" id="PS50994"/>
    </source>
</evidence>
<evidence type="ECO:0000313" key="3">
    <source>
        <dbReference type="EMBL" id="KIH66175.1"/>
    </source>
</evidence>
<name>A0A0C2GXB8_9BILA</name>
<evidence type="ECO:0000313" key="4">
    <source>
        <dbReference type="Proteomes" id="UP000054047"/>
    </source>
</evidence>
<dbReference type="OrthoDB" id="5851910at2759"/>
<dbReference type="GO" id="GO:0015074">
    <property type="term" value="P:DNA integration"/>
    <property type="evidence" value="ECO:0007669"/>
    <property type="project" value="InterPro"/>
</dbReference>
<evidence type="ECO:0000256" key="1">
    <source>
        <dbReference type="ARBA" id="ARBA00012493"/>
    </source>
</evidence>
<dbReference type="PANTHER" id="PTHR37984:SF5">
    <property type="entry name" value="PROTEIN NYNRIN-LIKE"/>
    <property type="match status" value="1"/>
</dbReference>
<dbReference type="InterPro" id="IPR050951">
    <property type="entry name" value="Retrovirus_Pol_polyprotein"/>
</dbReference>
<dbReference type="EMBL" id="KN727229">
    <property type="protein sequence ID" value="KIH66175.1"/>
    <property type="molecule type" value="Genomic_DNA"/>
</dbReference>
<dbReference type="EC" id="2.7.7.49" evidence="1"/>
<dbReference type="GO" id="GO:0003964">
    <property type="term" value="F:RNA-directed DNA polymerase activity"/>
    <property type="evidence" value="ECO:0007669"/>
    <property type="project" value="UniProtKB-EC"/>
</dbReference>